<accession>A0A8B6DDH2</accession>
<dbReference type="OrthoDB" id="5855429at2759"/>
<feature type="compositionally biased region" description="Basic residues" evidence="1">
    <location>
        <begin position="90"/>
        <end position="103"/>
    </location>
</feature>
<dbReference type="InterPro" id="IPR000884">
    <property type="entry name" value="TSP1_rpt"/>
</dbReference>
<name>A0A8B6DDH2_MYTGA</name>
<organism evidence="2 3">
    <name type="scientific">Mytilus galloprovincialis</name>
    <name type="common">Mediterranean mussel</name>
    <dbReference type="NCBI Taxonomy" id="29158"/>
    <lineage>
        <taxon>Eukaryota</taxon>
        <taxon>Metazoa</taxon>
        <taxon>Spiralia</taxon>
        <taxon>Lophotrochozoa</taxon>
        <taxon>Mollusca</taxon>
        <taxon>Bivalvia</taxon>
        <taxon>Autobranchia</taxon>
        <taxon>Pteriomorphia</taxon>
        <taxon>Mytilida</taxon>
        <taxon>Mytiloidea</taxon>
        <taxon>Mytilidae</taxon>
        <taxon>Mytilinae</taxon>
        <taxon>Mytilus</taxon>
    </lineage>
</organism>
<keyword evidence="3" id="KW-1185">Reference proteome</keyword>
<comment type="caution">
    <text evidence="2">The sequence shown here is derived from an EMBL/GenBank/DDBJ whole genome shotgun (WGS) entry which is preliminary data.</text>
</comment>
<evidence type="ECO:0000256" key="1">
    <source>
        <dbReference type="SAM" id="MobiDB-lite"/>
    </source>
</evidence>
<dbReference type="PROSITE" id="PS50092">
    <property type="entry name" value="TSP1"/>
    <property type="match status" value="1"/>
</dbReference>
<sequence>DGGLSNWENSTCFVICGDGTVTIKRTCNNPVPSDGGKNCSGKSINTDCCYPGDCTESCSTSKKESDNKSGQGSDNRVKKECKERKERKETKRKGKKQNRNGRY</sequence>
<proteinExistence type="predicted"/>
<evidence type="ECO:0000313" key="3">
    <source>
        <dbReference type="Proteomes" id="UP000596742"/>
    </source>
</evidence>
<dbReference type="Proteomes" id="UP000596742">
    <property type="component" value="Unassembled WGS sequence"/>
</dbReference>
<dbReference type="SUPFAM" id="SSF82895">
    <property type="entry name" value="TSP-1 type 1 repeat"/>
    <property type="match status" value="1"/>
</dbReference>
<dbReference type="AlphaFoldDB" id="A0A8B6DDH2"/>
<gene>
    <name evidence="2" type="ORF">MGAL_10B033610</name>
</gene>
<feature type="region of interest" description="Disordered" evidence="1">
    <location>
        <begin position="56"/>
        <end position="103"/>
    </location>
</feature>
<feature type="compositionally biased region" description="Basic and acidic residues" evidence="1">
    <location>
        <begin position="75"/>
        <end position="89"/>
    </location>
</feature>
<protein>
    <submittedName>
        <fullName evidence="2">Uncharacterized protein</fullName>
    </submittedName>
</protein>
<dbReference type="Gene3D" id="2.20.100.10">
    <property type="entry name" value="Thrombospondin type-1 (TSP1) repeat"/>
    <property type="match status" value="1"/>
</dbReference>
<evidence type="ECO:0000313" key="2">
    <source>
        <dbReference type="EMBL" id="VDI17075.1"/>
    </source>
</evidence>
<feature type="non-terminal residue" evidence="2">
    <location>
        <position position="1"/>
    </location>
</feature>
<dbReference type="EMBL" id="UYJE01003165">
    <property type="protein sequence ID" value="VDI17075.1"/>
    <property type="molecule type" value="Genomic_DNA"/>
</dbReference>
<reference evidence="2" key="1">
    <citation type="submission" date="2018-11" db="EMBL/GenBank/DDBJ databases">
        <authorList>
            <person name="Alioto T."/>
            <person name="Alioto T."/>
        </authorList>
    </citation>
    <scope>NUCLEOTIDE SEQUENCE</scope>
</reference>
<dbReference type="InterPro" id="IPR036383">
    <property type="entry name" value="TSP1_rpt_sf"/>
</dbReference>